<name>A0ABV2SCB3_9GAMM</name>
<dbReference type="Proteomes" id="UP001549366">
    <property type="component" value="Unassembled WGS sequence"/>
</dbReference>
<keyword evidence="2" id="KW-1185">Reference proteome</keyword>
<comment type="caution">
    <text evidence="1">The sequence shown here is derived from an EMBL/GenBank/DDBJ whole genome shotgun (WGS) entry which is preliminary data.</text>
</comment>
<sequence>MWKSWLIVFFSSDLAMPERVFTGYNYDYASDFDDGYWRFNHWPQLGGRQGLYQLEHLRGALDKPEKLVDISGIWGCRRKSDHMPYASLVLGGHLWELRTCFNLRGDLLISPAMQDKTEPSTYFSSKATDEAKAKSKKGDQLVCELFRREIEMQDSGWVEVIQYNDQLVFLKGADGYYDFVLKGIKKEKFNHQIYAPYLKPSDIPRQMNDLYDFQRWYYFEYKGWHEQDIHKAEQYFYKHGGKVTTYPGEWNVWKGYFSHIGQYDYKAIKASIEKAAPIEFKHVEVGGKKLNISQLITIDEIVKFSNQYPEYFEQRMKIDERKPDLLESMNSDSGEFPAAVTWFDACAYLSHIERTYQLPVRLLMLDEFRAIRNLCANENNFSNQSLLEFTDHHGNSYGSSAPYMEEADFQALLCKYTREPEYLLHPSGLKLVNSNQFCEWLYENPYGMEALAIRSKSLKSARGSSNVERDAFPAWSTGKYHYCKIGFRVCYEVA</sequence>
<evidence type="ECO:0008006" key="3">
    <source>
        <dbReference type="Google" id="ProtNLM"/>
    </source>
</evidence>
<dbReference type="EMBL" id="JBEWTB010000002">
    <property type="protein sequence ID" value="MET4755402.1"/>
    <property type="molecule type" value="Genomic_DNA"/>
</dbReference>
<evidence type="ECO:0000313" key="1">
    <source>
        <dbReference type="EMBL" id="MET4755402.1"/>
    </source>
</evidence>
<dbReference type="RefSeq" id="WP_354009827.1">
    <property type="nucleotide sequence ID" value="NZ_JBEWTA010000001.1"/>
</dbReference>
<accession>A0ABV2SCB3</accession>
<protein>
    <recommendedName>
        <fullName evidence="3">Sulfatase-modifying factor enzyme domain-containing protein</fullName>
    </recommendedName>
</protein>
<gene>
    <name evidence="1" type="ORF">V5J35_000594</name>
</gene>
<evidence type="ECO:0000313" key="2">
    <source>
        <dbReference type="Proteomes" id="UP001549366"/>
    </source>
</evidence>
<organism evidence="1 2">
    <name type="scientific">Endozoicomonas lisbonensis</name>
    <dbReference type="NCBI Taxonomy" id="3120522"/>
    <lineage>
        <taxon>Bacteria</taxon>
        <taxon>Pseudomonadati</taxon>
        <taxon>Pseudomonadota</taxon>
        <taxon>Gammaproteobacteria</taxon>
        <taxon>Oceanospirillales</taxon>
        <taxon>Endozoicomonadaceae</taxon>
        <taxon>Endozoicomonas</taxon>
    </lineage>
</organism>
<proteinExistence type="predicted"/>
<reference evidence="1 2" key="1">
    <citation type="submission" date="2024-06" db="EMBL/GenBank/DDBJ databases">
        <title>Genomic Encyclopedia of Type Strains, Phase V (KMG-V): Genome sequencing to study the core and pangenomes of soil and plant-associated prokaryotes.</title>
        <authorList>
            <person name="Whitman W."/>
        </authorList>
    </citation>
    <scope>NUCLEOTIDE SEQUENCE [LARGE SCALE GENOMIC DNA]</scope>
    <source>
        <strain evidence="1 2">NE40</strain>
    </source>
</reference>